<dbReference type="Proteomes" id="UP000706525">
    <property type="component" value="Unassembled WGS sequence"/>
</dbReference>
<evidence type="ECO:0000313" key="2">
    <source>
        <dbReference type="Proteomes" id="UP000706525"/>
    </source>
</evidence>
<sequence>MNYANRLIDMMTQRLPDDFEVRRIEASLNRLRQQPGSDLATCFHAISLARVLRMDRDGALDAARNAVHMNPVSPALHINLISTFLHLAEIDAAAKVADRCRGRFRGDLQVLTAMLLAYVYAFRFEDALAVCQEGSGRRDHAPRFNACAFDTSVVENLMRLRDEHGYTEATLQEVFNVAVGVLVDAGAGPLRFSRAIMPDGSVMHHFHVDRSVKECAALDWAIADRLVERFDKTGSELMSLCCLPVTTYHDLQPGAAK</sequence>
<evidence type="ECO:0008006" key="3">
    <source>
        <dbReference type="Google" id="ProtNLM"/>
    </source>
</evidence>
<protein>
    <recommendedName>
        <fullName evidence="3">Tetratricopeptide repeat protein</fullName>
    </recommendedName>
</protein>
<accession>A0ABM8W9H3</accession>
<dbReference type="InterPro" id="IPR011990">
    <property type="entry name" value="TPR-like_helical_dom_sf"/>
</dbReference>
<dbReference type="EMBL" id="CAJZAG010000001">
    <property type="protein sequence ID" value="CAG9163871.1"/>
    <property type="molecule type" value="Genomic_DNA"/>
</dbReference>
<gene>
    <name evidence="1" type="ORF">LMG32289_00237</name>
</gene>
<reference evidence="1 2" key="1">
    <citation type="submission" date="2021-08" db="EMBL/GenBank/DDBJ databases">
        <authorList>
            <person name="Peeters C."/>
        </authorList>
    </citation>
    <scope>NUCLEOTIDE SEQUENCE [LARGE SCALE GENOMIC DNA]</scope>
    <source>
        <strain evidence="1 2">LMG 32289</strain>
    </source>
</reference>
<name>A0ABM8W9H3_9BURK</name>
<proteinExistence type="predicted"/>
<evidence type="ECO:0000313" key="1">
    <source>
        <dbReference type="EMBL" id="CAG9163871.1"/>
    </source>
</evidence>
<dbReference type="Gene3D" id="1.25.40.10">
    <property type="entry name" value="Tetratricopeptide repeat domain"/>
    <property type="match status" value="1"/>
</dbReference>
<organism evidence="1 2">
    <name type="scientific">Cupriavidus pampae</name>
    <dbReference type="NCBI Taxonomy" id="659251"/>
    <lineage>
        <taxon>Bacteria</taxon>
        <taxon>Pseudomonadati</taxon>
        <taxon>Pseudomonadota</taxon>
        <taxon>Betaproteobacteria</taxon>
        <taxon>Burkholderiales</taxon>
        <taxon>Burkholderiaceae</taxon>
        <taxon>Cupriavidus</taxon>
    </lineage>
</organism>
<comment type="caution">
    <text evidence="1">The sequence shown here is derived from an EMBL/GenBank/DDBJ whole genome shotgun (WGS) entry which is preliminary data.</text>
</comment>
<keyword evidence="2" id="KW-1185">Reference proteome</keyword>
<dbReference type="SUPFAM" id="SSF48452">
    <property type="entry name" value="TPR-like"/>
    <property type="match status" value="1"/>
</dbReference>